<dbReference type="Proteomes" id="UP000002215">
    <property type="component" value="Chromosome"/>
</dbReference>
<dbReference type="KEGG" id="cpi:Cpin_4386"/>
<dbReference type="Gene3D" id="2.180.10.10">
    <property type="entry name" value="RHS repeat-associated core"/>
    <property type="match status" value="2"/>
</dbReference>
<name>A0A979G721_CHIPD</name>
<dbReference type="OrthoDB" id="1191296at2"/>
<sequence length="1179" mass="133007">MRTYQFIILLLVLGTGQRAVAQNVPLTPTPYTPVTLPVPPAYQCNTISYIRSWQPNIPITDPAVVKSPFTASRYVRQTTEYLDGLGRRLQLVEKQKSPAGKDLVTPVLYEADGRAHFQYLPYVPQTGNTNDGSFKSDPFQDQQAFYQDAALNPGINNESYFFHETTYEQSPLGREEKTYRPGNAYAKEAGNKPAQQLYQLNTESDSVLIWRFNGTDILPFTSQRYAPGTLHKKTTMDENGTQQVVYTDIEGHVVLRKQQAIELPGTAHYGWACTYYTYDNMGRLRVVLSPKAVQAIQSDWIITNAIADELCIIYRYDGRGRKVIVKEPGIDSLERIYDLRNRLTMSRSAVLKSRNMWQLYYYDDTRRRLRSTGLIVNTASRDSLLKRINASPYDSTKPYPGVDTTKEYSMITKDQYDDYLFVDNVFYSGIEPLKVEGGSNIYFEPPPPYHTNLPHRLLTIKTLTIPGLKRLLLNRYFYNNSGRLSQTVFDNVRYGLDITSYMYDLEGKLVCTYLTQTKTNSLTAPAAQLLTIYHYDAAGRLDSITKKYNDNPALRLSVAEMEYDELGRMKTKKLYASGNSTPVETQTFTYDLRGQLTGINKPFVNTPNSTDNWFGQEISYETGFANSYYNGNVAGIKWKSGADGMPRAYGYSYDRMDRLLAGDFNQQNEGSSNWTADKADFSLNRLTYDINGNILSMKQRGMNGMAIQTIDSLEYGYLDNSNRLSHITDRTNNPQTILGDFRESVNDDSKDYSYDPGGNLAKDNNKDIDSIIYDQNNKPSVIFCKKGMIYFQFNSEGELLTKIILDTSAQQGSARVIQYANGFVWERDTIRVMTHADGRIRPVYKTGQPVQYVFEAFVKDYQGNVRALLGANRDTADYFASMETARSGVENVLFSNIDNTTAPLPTGYPTDNTTDPNDYVAKLNGVDGAKIGPSLVLRVMKGDTISAVAKAFYKSTTANTSSNTAASMLSALLQAFSSGGVSQGPHMSGGPNSPLATSFSSTDYQQLLNQEPAQNEPTWPKAYLSFVLFDDQFKVVQGNSGVRQVQGAPDAQVNVVMPQMIAEKSGFLYLYLSNESAADVYFDNFVIRHLPGALLEDTHYYPMGLLMEGISSKALRGTSYLDNRYRYKSNELHNREMRVGPGLDWYNDNNRMYDVQTGRWISVQPFTGSSLNPYQYLWE</sequence>
<dbReference type="InterPro" id="IPR045619">
    <property type="entry name" value="DUF6443"/>
</dbReference>
<gene>
    <name evidence="3" type="ordered locus">Cpin_4386</name>
</gene>
<evidence type="ECO:0000313" key="4">
    <source>
        <dbReference type="Proteomes" id="UP000002215"/>
    </source>
</evidence>
<evidence type="ECO:0000313" key="3">
    <source>
        <dbReference type="EMBL" id="ACU61832.1"/>
    </source>
</evidence>
<organism evidence="3 4">
    <name type="scientific">Chitinophaga pinensis (strain ATCC 43595 / DSM 2588 / LMG 13176 / NBRC 15968 / NCIMB 11800 / UQM 2034)</name>
    <dbReference type="NCBI Taxonomy" id="485918"/>
    <lineage>
        <taxon>Bacteria</taxon>
        <taxon>Pseudomonadati</taxon>
        <taxon>Bacteroidota</taxon>
        <taxon>Chitinophagia</taxon>
        <taxon>Chitinophagales</taxon>
        <taxon>Chitinophagaceae</taxon>
        <taxon>Chitinophaga</taxon>
    </lineage>
</organism>
<feature type="signal peptide" evidence="1">
    <location>
        <begin position="1"/>
        <end position="21"/>
    </location>
</feature>
<proteinExistence type="predicted"/>
<feature type="domain" description="DUF6443" evidence="2">
    <location>
        <begin position="69"/>
        <end position="191"/>
    </location>
</feature>
<feature type="chain" id="PRO_5037517166" description="DUF6443 domain-containing protein" evidence="1">
    <location>
        <begin position="22"/>
        <end position="1179"/>
    </location>
</feature>
<reference evidence="4" key="1">
    <citation type="submission" date="2009-08" db="EMBL/GenBank/DDBJ databases">
        <title>The complete genome of Chitinophaga pinensis DSM 2588.</title>
        <authorList>
            <consortium name="US DOE Joint Genome Institute (JGI-PGF)"/>
            <person name="Lucas S."/>
            <person name="Copeland A."/>
            <person name="Lapidus A."/>
            <person name="Glavina del Rio T."/>
            <person name="Dalin E."/>
            <person name="Tice H."/>
            <person name="Bruce D."/>
            <person name="Goodwin L."/>
            <person name="Pitluck S."/>
            <person name="Kyrpides N."/>
            <person name="Mavromatis K."/>
            <person name="Ivanova N."/>
            <person name="Mikhailova N."/>
            <person name="Sims D."/>
            <person name="Meinche L."/>
            <person name="Brettin T."/>
            <person name="Detter J.C."/>
            <person name="Han C."/>
            <person name="Larimer F."/>
            <person name="Land M."/>
            <person name="Hauser L."/>
            <person name="Markowitz V."/>
            <person name="Cheng J.-F."/>
            <person name="Hugenholtz P."/>
            <person name="Woyke T."/>
            <person name="Wu D."/>
            <person name="Spring S."/>
            <person name="Klenk H.-P."/>
            <person name="Eisen J.A."/>
        </authorList>
    </citation>
    <scope>NUCLEOTIDE SEQUENCE [LARGE SCALE GENOMIC DNA]</scope>
    <source>
        <strain evidence="4">ATCC 43595 / DSM 2588 / LMG 13176 / NBRC 15968 / NCIMB 11800 / UQM 2034</strain>
    </source>
</reference>
<evidence type="ECO:0000259" key="2">
    <source>
        <dbReference type="Pfam" id="PF20041"/>
    </source>
</evidence>
<dbReference type="EMBL" id="CP001699">
    <property type="protein sequence ID" value="ACU61832.1"/>
    <property type="molecule type" value="Genomic_DNA"/>
</dbReference>
<reference evidence="3 4" key="2">
    <citation type="journal article" date="2010" name="Stand. Genomic Sci.">
        <title>Complete genome sequence of Chitinophaga pinensis type strain (UQM 2034).</title>
        <authorList>
            <person name="Glavina Del Rio T."/>
            <person name="Abt B."/>
            <person name="Spring S."/>
            <person name="Lapidus A."/>
            <person name="Nolan M."/>
            <person name="Tice H."/>
            <person name="Copeland A."/>
            <person name="Cheng J.F."/>
            <person name="Chen F."/>
            <person name="Bruce D."/>
            <person name="Goodwin L."/>
            <person name="Pitluck S."/>
            <person name="Ivanova N."/>
            <person name="Mavromatis K."/>
            <person name="Mikhailova N."/>
            <person name="Pati A."/>
            <person name="Chen A."/>
            <person name="Palaniappan K."/>
            <person name="Land M."/>
            <person name="Hauser L."/>
            <person name="Chang Y.J."/>
            <person name="Jeffries C.D."/>
            <person name="Chain P."/>
            <person name="Saunders E."/>
            <person name="Detter J.C."/>
            <person name="Brettin T."/>
            <person name="Rohde M."/>
            <person name="Goker M."/>
            <person name="Bristow J."/>
            <person name="Eisen J.A."/>
            <person name="Markowitz V."/>
            <person name="Hugenholtz P."/>
            <person name="Kyrpides N.C."/>
            <person name="Klenk H.P."/>
            <person name="Lucas S."/>
        </authorList>
    </citation>
    <scope>NUCLEOTIDE SEQUENCE [LARGE SCALE GENOMIC DNA]</scope>
    <source>
        <strain evidence="4">ATCC 43595 / DSM 2588 / LMG 13176 / NBRC 15968 / NCIMB 11800 / UQM 2034</strain>
    </source>
</reference>
<dbReference type="RefSeq" id="WP_012792000.1">
    <property type="nucleotide sequence ID" value="NC_013132.1"/>
</dbReference>
<dbReference type="Pfam" id="PF20041">
    <property type="entry name" value="DUF6443"/>
    <property type="match status" value="1"/>
</dbReference>
<evidence type="ECO:0000256" key="1">
    <source>
        <dbReference type="SAM" id="SignalP"/>
    </source>
</evidence>
<keyword evidence="1" id="KW-0732">Signal</keyword>
<accession>A0A979G721</accession>
<dbReference type="AlphaFoldDB" id="A0A979G721"/>
<protein>
    <recommendedName>
        <fullName evidence="2">DUF6443 domain-containing protein</fullName>
    </recommendedName>
</protein>